<evidence type="ECO:0000313" key="1">
    <source>
        <dbReference type="EMBL" id="KAF2471199.1"/>
    </source>
</evidence>
<reference evidence="1" key="1">
    <citation type="journal article" date="2020" name="Stud. Mycol.">
        <title>101 Dothideomycetes genomes: a test case for predicting lifestyles and emergence of pathogens.</title>
        <authorList>
            <person name="Haridas S."/>
            <person name="Albert R."/>
            <person name="Binder M."/>
            <person name="Bloem J."/>
            <person name="Labutti K."/>
            <person name="Salamov A."/>
            <person name="Andreopoulos B."/>
            <person name="Baker S."/>
            <person name="Barry K."/>
            <person name="Bills G."/>
            <person name="Bluhm B."/>
            <person name="Cannon C."/>
            <person name="Castanera R."/>
            <person name="Culley D."/>
            <person name="Daum C."/>
            <person name="Ezra D."/>
            <person name="Gonzalez J."/>
            <person name="Henrissat B."/>
            <person name="Kuo A."/>
            <person name="Liang C."/>
            <person name="Lipzen A."/>
            <person name="Lutzoni F."/>
            <person name="Magnuson J."/>
            <person name="Mondo S."/>
            <person name="Nolan M."/>
            <person name="Ohm R."/>
            <person name="Pangilinan J."/>
            <person name="Park H.-J."/>
            <person name="Ramirez L."/>
            <person name="Alfaro M."/>
            <person name="Sun H."/>
            <person name="Tritt A."/>
            <person name="Yoshinaga Y."/>
            <person name="Zwiers L.-H."/>
            <person name="Turgeon B."/>
            <person name="Goodwin S."/>
            <person name="Spatafora J."/>
            <person name="Crous P."/>
            <person name="Grigoriev I."/>
        </authorList>
    </citation>
    <scope>NUCLEOTIDE SEQUENCE</scope>
    <source>
        <strain evidence="1">ATCC 200398</strain>
    </source>
</reference>
<gene>
    <name evidence="1" type="ORF">BDR25DRAFT_313821</name>
</gene>
<evidence type="ECO:0000313" key="2">
    <source>
        <dbReference type="Proteomes" id="UP000799755"/>
    </source>
</evidence>
<dbReference type="EMBL" id="MU003505">
    <property type="protein sequence ID" value="KAF2471199.1"/>
    <property type="molecule type" value="Genomic_DNA"/>
</dbReference>
<comment type="caution">
    <text evidence="1">The sequence shown here is derived from an EMBL/GenBank/DDBJ whole genome shotgun (WGS) entry which is preliminary data.</text>
</comment>
<keyword evidence="2" id="KW-1185">Reference proteome</keyword>
<dbReference type="Proteomes" id="UP000799755">
    <property type="component" value="Unassembled WGS sequence"/>
</dbReference>
<sequence>MGQMSPEVLAALKKEDKGPTTIAVCVAFTILSFICVILRFFTRIKLVRNLGLEDYFIALSMAFSIGTCVCQVLQTHEGNGKHIMFLSLPQGINILKYLYFSIFTYCVALTLTKVSILLQYRRIFTLREMRLPIYIVMGICVAYGIESVTSGIFTCIPVDAFWDLTKQPTARCINEHAYVIPYLNVENKLTSLRSVAIWALQMPRRQKGALLLILTLGWFVCIVSMLRLNSLVILAKHSEDSTWYSPETAYWSSIEVNLAIVCASTPALKPLVVHLVPAFSSRLGSNEGNSKASRELSKGKSFIELKGKSSQRTMSDDLERGEKHSALSALPAYRPNDPMPRNIHISKDFEHHFEDEGRRSDSDSQKDLVAQFPKAARGGRR</sequence>
<organism evidence="1 2">
    <name type="scientific">Lindgomyces ingoldianus</name>
    <dbReference type="NCBI Taxonomy" id="673940"/>
    <lineage>
        <taxon>Eukaryota</taxon>
        <taxon>Fungi</taxon>
        <taxon>Dikarya</taxon>
        <taxon>Ascomycota</taxon>
        <taxon>Pezizomycotina</taxon>
        <taxon>Dothideomycetes</taxon>
        <taxon>Pleosporomycetidae</taxon>
        <taxon>Pleosporales</taxon>
        <taxon>Lindgomycetaceae</taxon>
        <taxon>Lindgomyces</taxon>
    </lineage>
</organism>
<proteinExistence type="predicted"/>
<name>A0ACB6QVY1_9PLEO</name>
<protein>
    <submittedName>
        <fullName evidence="1">Uncharacterized protein</fullName>
    </submittedName>
</protein>
<accession>A0ACB6QVY1</accession>